<keyword evidence="2" id="KW-0805">Transcription regulation</keyword>
<evidence type="ECO:0000259" key="7">
    <source>
        <dbReference type="Pfam" id="PF04542"/>
    </source>
</evidence>
<keyword evidence="10" id="KW-1185">Reference proteome</keyword>
<evidence type="ECO:0000256" key="2">
    <source>
        <dbReference type="ARBA" id="ARBA00023015"/>
    </source>
</evidence>
<name>A0ABY7TSJ7_9SPHN</name>
<evidence type="ECO:0000256" key="3">
    <source>
        <dbReference type="ARBA" id="ARBA00023082"/>
    </source>
</evidence>
<dbReference type="Pfam" id="PF04542">
    <property type="entry name" value="Sigma70_r2"/>
    <property type="match status" value="1"/>
</dbReference>
<dbReference type="SUPFAM" id="SSF88659">
    <property type="entry name" value="Sigma3 and sigma4 domains of RNA polymerase sigma factors"/>
    <property type="match status" value="1"/>
</dbReference>
<dbReference type="Pfam" id="PF08281">
    <property type="entry name" value="Sigma70_r4_2"/>
    <property type="match status" value="1"/>
</dbReference>
<protein>
    <submittedName>
        <fullName evidence="9">RNA polymerase sigma factor</fullName>
    </submittedName>
</protein>
<dbReference type="Gene3D" id="1.10.10.10">
    <property type="entry name" value="Winged helix-like DNA-binding domain superfamily/Winged helix DNA-binding domain"/>
    <property type="match status" value="1"/>
</dbReference>
<sequence length="150" mass="16875">MAWALTQHEADSLDLLQAAVEKALSHEAGAPGSDRLGYWMLRIMKNLWIDEMRKRRRWQRIVAPMPDDSDPSDQGDAVNASERRVELARVRQVLETMPEDQRLPIQLVVMGELSYGEAAEFLDISVGAFTSRLARARSGLLQTLKAQEAS</sequence>
<gene>
    <name evidence="9" type="ORF">PQ457_09485</name>
</gene>
<dbReference type="NCBIfam" id="TIGR02937">
    <property type="entry name" value="sigma70-ECF"/>
    <property type="match status" value="1"/>
</dbReference>
<evidence type="ECO:0000313" key="9">
    <source>
        <dbReference type="EMBL" id="WCT76183.1"/>
    </source>
</evidence>
<dbReference type="Gene3D" id="1.10.1740.10">
    <property type="match status" value="1"/>
</dbReference>
<keyword evidence="4" id="KW-0238">DNA-binding</keyword>
<organism evidence="9 10">
    <name type="scientific">Novosphingobium humi</name>
    <dbReference type="NCBI Taxonomy" id="2282397"/>
    <lineage>
        <taxon>Bacteria</taxon>
        <taxon>Pseudomonadati</taxon>
        <taxon>Pseudomonadota</taxon>
        <taxon>Alphaproteobacteria</taxon>
        <taxon>Sphingomonadales</taxon>
        <taxon>Sphingomonadaceae</taxon>
        <taxon>Novosphingobium</taxon>
    </lineage>
</organism>
<proteinExistence type="inferred from homology"/>
<evidence type="ECO:0000256" key="6">
    <source>
        <dbReference type="SAM" id="MobiDB-lite"/>
    </source>
</evidence>
<evidence type="ECO:0000256" key="1">
    <source>
        <dbReference type="ARBA" id="ARBA00010641"/>
    </source>
</evidence>
<feature type="region of interest" description="Disordered" evidence="6">
    <location>
        <begin position="62"/>
        <end position="82"/>
    </location>
</feature>
<evidence type="ECO:0000313" key="10">
    <source>
        <dbReference type="Proteomes" id="UP001218231"/>
    </source>
</evidence>
<comment type="similarity">
    <text evidence="1">Belongs to the sigma-70 factor family. ECF subfamily.</text>
</comment>
<dbReference type="InterPro" id="IPR007627">
    <property type="entry name" value="RNA_pol_sigma70_r2"/>
</dbReference>
<accession>A0ABY7TSJ7</accession>
<feature type="domain" description="RNA polymerase sigma-70 region 2" evidence="7">
    <location>
        <begin position="2"/>
        <end position="57"/>
    </location>
</feature>
<dbReference type="PANTHER" id="PTHR43133:SF8">
    <property type="entry name" value="RNA POLYMERASE SIGMA FACTOR HI_1459-RELATED"/>
    <property type="match status" value="1"/>
</dbReference>
<keyword evidence="3" id="KW-0731">Sigma factor</keyword>
<keyword evidence="5" id="KW-0804">Transcription</keyword>
<dbReference type="Proteomes" id="UP001218231">
    <property type="component" value="Chromosome"/>
</dbReference>
<dbReference type="InterPro" id="IPR013325">
    <property type="entry name" value="RNA_pol_sigma_r2"/>
</dbReference>
<feature type="domain" description="RNA polymerase sigma factor 70 region 4 type 2" evidence="8">
    <location>
        <begin position="89"/>
        <end position="137"/>
    </location>
</feature>
<evidence type="ECO:0000256" key="5">
    <source>
        <dbReference type="ARBA" id="ARBA00023163"/>
    </source>
</evidence>
<dbReference type="InterPro" id="IPR013249">
    <property type="entry name" value="RNA_pol_sigma70_r4_t2"/>
</dbReference>
<evidence type="ECO:0000259" key="8">
    <source>
        <dbReference type="Pfam" id="PF08281"/>
    </source>
</evidence>
<dbReference type="RefSeq" id="WP_273616634.1">
    <property type="nucleotide sequence ID" value="NZ_CP117417.1"/>
</dbReference>
<dbReference type="SUPFAM" id="SSF88946">
    <property type="entry name" value="Sigma2 domain of RNA polymerase sigma factors"/>
    <property type="match status" value="1"/>
</dbReference>
<dbReference type="CDD" id="cd06171">
    <property type="entry name" value="Sigma70_r4"/>
    <property type="match status" value="1"/>
</dbReference>
<evidence type="ECO:0000256" key="4">
    <source>
        <dbReference type="ARBA" id="ARBA00023125"/>
    </source>
</evidence>
<dbReference type="InterPro" id="IPR014284">
    <property type="entry name" value="RNA_pol_sigma-70_dom"/>
</dbReference>
<dbReference type="InterPro" id="IPR036388">
    <property type="entry name" value="WH-like_DNA-bd_sf"/>
</dbReference>
<dbReference type="InterPro" id="IPR039425">
    <property type="entry name" value="RNA_pol_sigma-70-like"/>
</dbReference>
<dbReference type="PANTHER" id="PTHR43133">
    <property type="entry name" value="RNA POLYMERASE ECF-TYPE SIGMA FACTO"/>
    <property type="match status" value="1"/>
</dbReference>
<reference evidence="9 10" key="1">
    <citation type="submission" date="2023-02" db="EMBL/GenBank/DDBJ databases">
        <title>Genome sequence of Novosphingobium humi KACC 19094.</title>
        <authorList>
            <person name="Kim S."/>
            <person name="Heo J."/>
            <person name="Kwon S.-W."/>
        </authorList>
    </citation>
    <scope>NUCLEOTIDE SEQUENCE [LARGE SCALE GENOMIC DNA]</scope>
    <source>
        <strain evidence="9 10">KACC 19094</strain>
    </source>
</reference>
<dbReference type="EMBL" id="CP117417">
    <property type="protein sequence ID" value="WCT76183.1"/>
    <property type="molecule type" value="Genomic_DNA"/>
</dbReference>
<dbReference type="InterPro" id="IPR013324">
    <property type="entry name" value="RNA_pol_sigma_r3/r4-like"/>
</dbReference>